<comment type="caution">
    <text evidence="1">The sequence shown here is derived from an EMBL/GenBank/DDBJ whole genome shotgun (WGS) entry which is preliminary data.</text>
</comment>
<name>A0ACB7VZN1_DIOAL</name>
<keyword evidence="2" id="KW-1185">Reference proteome</keyword>
<dbReference type="EMBL" id="CM037015">
    <property type="protein sequence ID" value="KAH7680693.1"/>
    <property type="molecule type" value="Genomic_DNA"/>
</dbReference>
<dbReference type="EC" id="2.7.11.1" evidence="1"/>
<organism evidence="1 2">
    <name type="scientific">Dioscorea alata</name>
    <name type="common">Purple yam</name>
    <dbReference type="NCBI Taxonomy" id="55571"/>
    <lineage>
        <taxon>Eukaryota</taxon>
        <taxon>Viridiplantae</taxon>
        <taxon>Streptophyta</taxon>
        <taxon>Embryophyta</taxon>
        <taxon>Tracheophyta</taxon>
        <taxon>Spermatophyta</taxon>
        <taxon>Magnoliopsida</taxon>
        <taxon>Liliopsida</taxon>
        <taxon>Dioscoreales</taxon>
        <taxon>Dioscoreaceae</taxon>
        <taxon>Dioscorea</taxon>
    </lineage>
</organism>
<evidence type="ECO:0000313" key="2">
    <source>
        <dbReference type="Proteomes" id="UP000827976"/>
    </source>
</evidence>
<proteinExistence type="predicted"/>
<evidence type="ECO:0000313" key="1">
    <source>
        <dbReference type="EMBL" id="KAH7680693.1"/>
    </source>
</evidence>
<sequence length="782" mass="87367">MPNFFFFFFFFFISLHGSSVHSQTIKPNITPGSSINSDTNDSWTSPSGHFSFGFYPTPNGFFIGVWLQTSSEKTIIWTANRDDAPITTGSIRLSFDGRLLWSAAGGQETVISNPPEPAAGAAMLDSGNFVLVNSAQKVVWSTFSSPTDTIVPGQTLNPNTQLVSSSSENDPSTGRFRLTNQNDGNLVLYPMYSTNTIDDAYWDSGTFQIGFLLTLNLDVNGVLYLSGGNNSAVVKNLTQPKTFTASSVEIYHRAVIDVDGILRVYYHSLMKDGSWETGVEWVALSDKCLVKGVCGLNSYCSLVDDAAVCLCPPGFDFVDSIQRSLGCTMSFSGADCLKDSNISMVELKNTTWVDKTYSIFPSGMSRDDCEAKCLDDCFCKAVLFKSNGECSKQLLPLRYGRMGGNDTVFIKLAAVISNSSIEQHGNNKTTTLLLIISVIFCSLFFILLLFAVFLLFVIRHQRKYLHEKASLNEESPLKSYSYQELEDATNGFREELGRGAFGVVFKGSILSINGEKTIAVKRLQKMVDEGEKEFQREVKAIARTHHRNLVQLLGFCNEGSNRLLVYEYMSNGSLADLLFKRSITGTYPNWKQRTKIAIDVARGLHYLHEEVENHIIHCDIKPQNILIDKYENAKISDFGLAKLLMPEQTKTFTGIRGTRGYLAPEWHKNVAITVKADVFSFGVLLFEIICCKRNMEMEEQGMDCTVVEWVYECFEEGDLRKVLSEEEEVVVDMVELERMVMVGLWCVQNEPGFRPSMKNVVPMLEGNMTVPRPPLVPPTSFY</sequence>
<gene>
    <name evidence="1" type="ORF">IHE45_05G009600</name>
</gene>
<accession>A0ACB7VZN1</accession>
<protein>
    <submittedName>
        <fullName evidence="1">S-receptor-like serine/threonine-protein kinase protein</fullName>
        <ecNumber evidence="1">2.7.11.1</ecNumber>
    </submittedName>
</protein>
<keyword evidence="1" id="KW-0808">Transferase</keyword>
<dbReference type="Proteomes" id="UP000827976">
    <property type="component" value="Chromosome 5"/>
</dbReference>
<reference evidence="2" key="1">
    <citation type="journal article" date="2022" name="Nat. Commun.">
        <title>Chromosome evolution and the genetic basis of agronomically important traits in greater yam.</title>
        <authorList>
            <person name="Bredeson J.V."/>
            <person name="Lyons J.B."/>
            <person name="Oniyinde I.O."/>
            <person name="Okereke N.R."/>
            <person name="Kolade O."/>
            <person name="Nnabue I."/>
            <person name="Nwadili C.O."/>
            <person name="Hribova E."/>
            <person name="Parker M."/>
            <person name="Nwogha J."/>
            <person name="Shu S."/>
            <person name="Carlson J."/>
            <person name="Kariba R."/>
            <person name="Muthemba S."/>
            <person name="Knop K."/>
            <person name="Barton G.J."/>
            <person name="Sherwood A.V."/>
            <person name="Lopez-Montes A."/>
            <person name="Asiedu R."/>
            <person name="Jamnadass R."/>
            <person name="Muchugi A."/>
            <person name="Goodstein D."/>
            <person name="Egesi C.N."/>
            <person name="Featherston J."/>
            <person name="Asfaw A."/>
            <person name="Simpson G.G."/>
            <person name="Dolezel J."/>
            <person name="Hendre P.S."/>
            <person name="Van Deynze A."/>
            <person name="Kumar P.L."/>
            <person name="Obidiegwu J.E."/>
            <person name="Bhattacharjee R."/>
            <person name="Rokhsar D.S."/>
        </authorList>
    </citation>
    <scope>NUCLEOTIDE SEQUENCE [LARGE SCALE GENOMIC DNA]</scope>
    <source>
        <strain evidence="2">cv. TDa95/00328</strain>
    </source>
</reference>